<dbReference type="RefSeq" id="WP_320325804.1">
    <property type="nucleotide sequence ID" value="NZ_JALBUS010000008.1"/>
</dbReference>
<proteinExistence type="predicted"/>
<name>A0ABU4WLS7_9FIRM</name>
<reference evidence="2 3" key="1">
    <citation type="submission" date="2022-03" db="EMBL/GenBank/DDBJ databases">
        <title>Novel taxa within the pig intestine.</title>
        <authorList>
            <person name="Wylensek D."/>
            <person name="Bishof K."/>
            <person name="Afrizal A."/>
            <person name="Clavel T."/>
        </authorList>
    </citation>
    <scope>NUCLEOTIDE SEQUENCE [LARGE SCALE GENOMIC DNA]</scope>
    <source>
        <strain evidence="2 3">Cla-KB-P134</strain>
    </source>
</reference>
<dbReference type="CDD" id="cd04186">
    <property type="entry name" value="GT_2_like_c"/>
    <property type="match status" value="1"/>
</dbReference>
<dbReference type="Pfam" id="PF00535">
    <property type="entry name" value="Glycos_transf_2"/>
    <property type="match status" value="2"/>
</dbReference>
<feature type="domain" description="Glycosyltransferase 2-like" evidence="1">
    <location>
        <begin position="293"/>
        <end position="407"/>
    </location>
</feature>
<dbReference type="SUPFAM" id="SSF53448">
    <property type="entry name" value="Nucleotide-diphospho-sugar transferases"/>
    <property type="match status" value="2"/>
</dbReference>
<evidence type="ECO:0000313" key="3">
    <source>
        <dbReference type="Proteomes" id="UP001285244"/>
    </source>
</evidence>
<protein>
    <submittedName>
        <fullName evidence="2">Glycosyltransferase family 2 protein</fullName>
    </submittedName>
</protein>
<keyword evidence="3" id="KW-1185">Reference proteome</keyword>
<evidence type="ECO:0000259" key="1">
    <source>
        <dbReference type="Pfam" id="PF00535"/>
    </source>
</evidence>
<dbReference type="Proteomes" id="UP001285244">
    <property type="component" value="Unassembled WGS sequence"/>
</dbReference>
<gene>
    <name evidence="2" type="ORF">MOZ64_06635</name>
</gene>
<accession>A0ABU4WLS7</accession>
<comment type="caution">
    <text evidence="2">The sequence shown here is derived from an EMBL/GenBank/DDBJ whole genome shotgun (WGS) entry which is preliminary data.</text>
</comment>
<dbReference type="CDD" id="cd04184">
    <property type="entry name" value="GT2_RfbC_Mx_like"/>
    <property type="match status" value="1"/>
</dbReference>
<sequence>MKNGDFEYSLDVIRYKDTAPSKYIQLSGWCFHHQKEAIDYVVQINGKEVPISQKRIFDRKDLIKFYKDVDLIKDSGYDLKIEVFEPVHEVVLIAKTSSTSIVIETIGEAKLKKIRDTSLIEYAVDCYERNVDSGLSQMWGWAFAVDKSPLQFEVHDAHGHLVAHTFRKQERTDFMEDWQIQSGFYIVFKSDPDAKYTLVIKNEKESKTVDLNKIKSTNQKSLMGYIKSINGQNVKKAGMYLKRKGFKAFVRRIRRGPQDEKVSYNTYFHLHEPTKEELDRQRKHVFSYQPKISLIVATFNTPLNYLKEMIETVTHQTYANWELCIADGSTNDDVENYIKEQYAKNDRIRFVRLKENYGISGNMNAAMDLATGDYIALYDHDDTLTLDALYENVKVLNEDPNIEFIYSDEDKMDSEGERFFEPHFKPDFNYDLLCSTNYICHFLVVKKSLIDQVGKLRKEFDGAQDFDFVLRLSDACGPEKIHHIPKVLYHWRFHQNSTAANPESKMYAFEAGKRAVQAFYDAKGIHAKVEHGASLGIYRTKYILDQHPKVSIIIPNKDHVDDLSRCIDSIEAKSTYDAYEYIIVENNSTEQSTFDYYKELTNQNPKVKVVTWKDEFNYSAINNFGTQYASGDYYLLLNNDTEVITPDFIEELLGYCMREDVGAVGARLYYPDDTIQHAGVIIGLQGIAGHAFVGLERDNPGYFARPMTQQDYSAVTAACMMVDKKVYEEVGGLNEQLKVAFNDIDFCLKIREKGYKIVYNPYCELYHYESKSRGEENTFDKVDRFNGEIDYFEKRWHDILTHGDPYYNPNLTYKKNDFSLTTD</sequence>
<dbReference type="PANTHER" id="PTHR43179:SF7">
    <property type="entry name" value="RHAMNOSYLTRANSFERASE WBBL"/>
    <property type="match status" value="1"/>
</dbReference>
<dbReference type="EMBL" id="JALBUS010000008">
    <property type="protein sequence ID" value="MDX8417517.1"/>
    <property type="molecule type" value="Genomic_DNA"/>
</dbReference>
<dbReference type="InterPro" id="IPR001173">
    <property type="entry name" value="Glyco_trans_2-like"/>
</dbReference>
<dbReference type="PANTHER" id="PTHR43179">
    <property type="entry name" value="RHAMNOSYLTRANSFERASE WBBL"/>
    <property type="match status" value="1"/>
</dbReference>
<evidence type="ECO:0000313" key="2">
    <source>
        <dbReference type="EMBL" id="MDX8417517.1"/>
    </source>
</evidence>
<organism evidence="2 3">
    <name type="scientific">Absicoccus intestinalis</name>
    <dbReference type="NCBI Taxonomy" id="2926319"/>
    <lineage>
        <taxon>Bacteria</taxon>
        <taxon>Bacillati</taxon>
        <taxon>Bacillota</taxon>
        <taxon>Erysipelotrichia</taxon>
        <taxon>Erysipelotrichales</taxon>
        <taxon>Erysipelotrichaceae</taxon>
        <taxon>Absicoccus</taxon>
    </lineage>
</organism>
<dbReference type="Gene3D" id="3.90.550.10">
    <property type="entry name" value="Spore Coat Polysaccharide Biosynthesis Protein SpsA, Chain A"/>
    <property type="match status" value="2"/>
</dbReference>
<dbReference type="InterPro" id="IPR029044">
    <property type="entry name" value="Nucleotide-diphossugar_trans"/>
</dbReference>
<feature type="domain" description="Glycosyltransferase 2-like" evidence="1">
    <location>
        <begin position="551"/>
        <end position="729"/>
    </location>
</feature>